<dbReference type="Proteomes" id="UP000070089">
    <property type="component" value="Unassembled WGS sequence"/>
</dbReference>
<keyword evidence="11" id="KW-0687">Ribonucleoprotein</keyword>
<dbReference type="FunFam" id="3.80.10.10:FF:000052">
    <property type="entry name" value="Leucine rich repeat containing 6"/>
    <property type="match status" value="1"/>
</dbReference>
<keyword evidence="4" id="KW-0433">Leucine-rich repeat</keyword>
<dbReference type="Pfam" id="PF23602">
    <property type="entry name" value="CS_DNAAF11_C"/>
    <property type="match status" value="1"/>
</dbReference>
<keyword evidence="5" id="KW-0677">Repeat</keyword>
<evidence type="ECO:0000256" key="3">
    <source>
        <dbReference type="ARBA" id="ARBA00022490"/>
    </source>
</evidence>
<dbReference type="InterPro" id="IPR056496">
    <property type="entry name" value="CS_DNAAF11_C"/>
</dbReference>
<dbReference type="InterPro" id="IPR032675">
    <property type="entry name" value="LRR_dom_sf"/>
</dbReference>
<dbReference type="GO" id="GO:1990904">
    <property type="term" value="C:ribonucleoprotein complex"/>
    <property type="evidence" value="ECO:0007669"/>
    <property type="project" value="UniProtKB-KW"/>
</dbReference>
<evidence type="ECO:0000256" key="7">
    <source>
        <dbReference type="ARBA" id="ARBA00023273"/>
    </source>
</evidence>
<evidence type="ECO:0000256" key="6">
    <source>
        <dbReference type="ARBA" id="ARBA00023069"/>
    </source>
</evidence>
<evidence type="ECO:0000313" key="11">
    <source>
        <dbReference type="EMBL" id="KWX12027.1"/>
    </source>
</evidence>
<dbReference type="VEuPathDB" id="GiardiaDB:QR46_3993"/>
<evidence type="ECO:0000256" key="2">
    <source>
        <dbReference type="ARBA" id="ARBA00004496"/>
    </source>
</evidence>
<evidence type="ECO:0000256" key="8">
    <source>
        <dbReference type="ARBA" id="ARBA00049982"/>
    </source>
</evidence>
<dbReference type="SMART" id="SM00365">
    <property type="entry name" value="LRR_SD22"/>
    <property type="match status" value="4"/>
</dbReference>
<evidence type="ECO:0000256" key="9">
    <source>
        <dbReference type="SAM" id="MobiDB-lite"/>
    </source>
</evidence>
<keyword evidence="3" id="KW-0963">Cytoplasm</keyword>
<accession>A0A132NPS6</accession>
<evidence type="ECO:0000256" key="1">
    <source>
        <dbReference type="ARBA" id="ARBA00004138"/>
    </source>
</evidence>
<dbReference type="SUPFAM" id="SSF52058">
    <property type="entry name" value="L domain-like"/>
    <property type="match status" value="1"/>
</dbReference>
<comment type="similarity">
    <text evidence="8">Belongs to the tilB family.</text>
</comment>
<comment type="subcellular location">
    <subcellularLocation>
        <location evidence="1">Cell projection</location>
        <location evidence="1">Cilium</location>
    </subcellularLocation>
    <subcellularLocation>
        <location evidence="2">Cytoplasm</location>
    </subcellularLocation>
</comment>
<sequence length="385" mass="44359">MVKITLDLLRKRSEHNDSILDTLEEIALHQYMIRKIELIGDVCRNLQILLMQNNKIRRIENLSTLKKLKYLNLAINRIAKLENLSSLESLEKLDLTANYIHNYLDFATLGHLTRLTELYVVGNPLTTYPYWREYLITVLPRLEKLDGHEITRTDRILANSICNEHLAEITAMSFREQDLPQWDNDSDNSDYEDRDANIKVKRAAEETASAEYRNKNILPDERHRPPRTVDPTTGLVKQYNELGFAFQFDEDAIKREVCCKIMVPIHMQTILLDIDVDPFSILLISKESKKQMQIAWPYEVFADSVVCRRITSTGALKIYARVVNPSALQEGLWAQPSEEPITQHPVIITQDKDLRKSEPVVYTQDISDSDVEGSIPADLPELEGV</sequence>
<keyword evidence="7" id="KW-0966">Cell projection</keyword>
<dbReference type="EMBL" id="JXTI01000140">
    <property type="protein sequence ID" value="KWX12027.1"/>
    <property type="molecule type" value="Genomic_DNA"/>
</dbReference>
<dbReference type="PROSITE" id="PS51450">
    <property type="entry name" value="LRR"/>
    <property type="match status" value="2"/>
</dbReference>
<feature type="region of interest" description="Disordered" evidence="9">
    <location>
        <begin position="365"/>
        <end position="385"/>
    </location>
</feature>
<dbReference type="Gene3D" id="3.80.10.10">
    <property type="entry name" value="Ribonuclease Inhibitor"/>
    <property type="match status" value="1"/>
</dbReference>
<name>A0A132NPS6_GIAIN</name>
<gene>
    <name evidence="11" type="ORF">QR46_3993</name>
</gene>
<dbReference type="OrthoDB" id="10250990at2759"/>
<keyword evidence="6" id="KW-0969">Cilium</keyword>
<organism evidence="11 12">
    <name type="scientific">Giardia duodenalis assemblage B</name>
    <dbReference type="NCBI Taxonomy" id="1394984"/>
    <lineage>
        <taxon>Eukaryota</taxon>
        <taxon>Metamonada</taxon>
        <taxon>Diplomonadida</taxon>
        <taxon>Hexamitidae</taxon>
        <taxon>Giardiinae</taxon>
        <taxon>Giardia</taxon>
    </lineage>
</organism>
<dbReference type="PANTHER" id="PTHR18849">
    <property type="entry name" value="LEUCINE RICH REPEAT PROTEIN"/>
    <property type="match status" value="1"/>
</dbReference>
<reference evidence="11 12" key="1">
    <citation type="journal article" date="2015" name="Mol. Biochem. Parasitol.">
        <title>Identification of polymorphic genes for use in assemblage B genotyping assays through comparative genomics of multiple assemblage B Giardia duodenalis isolates.</title>
        <authorList>
            <person name="Wielinga C."/>
            <person name="Thompson R.C."/>
            <person name="Monis P."/>
            <person name="Ryan U."/>
        </authorList>
    </citation>
    <scope>NUCLEOTIDE SEQUENCE [LARGE SCALE GENOMIC DNA]</scope>
    <source>
        <strain evidence="11 12">BAH15c1</strain>
    </source>
</reference>
<dbReference type="GO" id="GO:0005929">
    <property type="term" value="C:cilium"/>
    <property type="evidence" value="ECO:0007669"/>
    <property type="project" value="UniProtKB-SubCell"/>
</dbReference>
<dbReference type="InterPro" id="IPR001611">
    <property type="entry name" value="Leu-rich_rpt"/>
</dbReference>
<evidence type="ECO:0000256" key="5">
    <source>
        <dbReference type="ARBA" id="ARBA00022737"/>
    </source>
</evidence>
<dbReference type="AlphaFoldDB" id="A0A132NPS6"/>
<feature type="domain" description="Dynein axonemal assembly factor 11-like CS" evidence="10">
    <location>
        <begin position="203"/>
        <end position="318"/>
    </location>
</feature>
<evidence type="ECO:0000259" key="10">
    <source>
        <dbReference type="Pfam" id="PF23602"/>
    </source>
</evidence>
<proteinExistence type="inferred from homology"/>
<comment type="caution">
    <text evidence="11">The sequence shown here is derived from an EMBL/GenBank/DDBJ whole genome shotgun (WGS) entry which is preliminary data.</text>
</comment>
<dbReference type="GO" id="GO:0005737">
    <property type="term" value="C:cytoplasm"/>
    <property type="evidence" value="ECO:0007669"/>
    <property type="project" value="UniProtKB-SubCell"/>
</dbReference>
<protein>
    <submittedName>
        <fullName evidence="11">U2 small nuclear ribonucleoprotein A'/ putative/ testis specific leucine rich repeat protein</fullName>
    </submittedName>
</protein>
<dbReference type="Pfam" id="PF14580">
    <property type="entry name" value="LRR_9"/>
    <property type="match status" value="1"/>
</dbReference>
<evidence type="ECO:0000256" key="4">
    <source>
        <dbReference type="ARBA" id="ARBA00022614"/>
    </source>
</evidence>
<dbReference type="PANTHER" id="PTHR18849:SF0">
    <property type="entry name" value="CILIA- AND FLAGELLA-ASSOCIATED PROTEIN 410-RELATED"/>
    <property type="match status" value="1"/>
</dbReference>
<evidence type="ECO:0000313" key="12">
    <source>
        <dbReference type="Proteomes" id="UP000070089"/>
    </source>
</evidence>